<comment type="caution">
    <text evidence="2">The sequence shown here is derived from an EMBL/GenBank/DDBJ whole genome shotgun (WGS) entry which is preliminary data.</text>
</comment>
<protein>
    <submittedName>
        <fullName evidence="2">Uncharacterized protein</fullName>
    </submittedName>
</protein>
<accession>A0ABR3FJ31</accession>
<gene>
    <name evidence="2" type="ORF">V5O48_006603</name>
</gene>
<evidence type="ECO:0000256" key="1">
    <source>
        <dbReference type="SAM" id="MobiDB-lite"/>
    </source>
</evidence>
<feature type="region of interest" description="Disordered" evidence="1">
    <location>
        <begin position="1"/>
        <end position="117"/>
    </location>
</feature>
<feature type="compositionally biased region" description="Low complexity" evidence="1">
    <location>
        <begin position="91"/>
        <end position="101"/>
    </location>
</feature>
<sequence>MSKNPPAIKVDLASTSVRKSASDSGKKNQKRDNSIKRAASEGSGSGKSGEKGGGLKVKDEDKTKKRLSLDVPSSKKDQSRQVEEKRDRKASTTSETGTASTKVPAKKPSSGPHTDLEQRVEIPWDKTFRVGYGVNALTGESTTRCALSPFKDLSSNPKRQIAETKTTLDVIHWKDLKNLTDGYELEGGIGTGSFNVALHPAVEFRAKLASVLSKSTSARTVLIQYRSAGEFEGEWLQDISIRPELVRGGMKEFREQYGDYYVAGYRRGYSCRAVIVCQVNEKGSSETFEAAAKAHVEKVITFGGSKDEGTTETRNCTLLHVVIDTRGCESPELISLGSMGDFRSVAKTIQSLAKSTRKAAGTPLVAVLNHYSTLHTMIPRRIEGIHSTVFTRAREMRELYTHLQAFLIHPALRTFESDRTKINKALKTFEAARRTFLLQQLNKTKSDKEYEEIYKELKNLKDRSFTLDSRYEFIRGVKNMDRSIRKLPSGNSGAFRWVCGKTGGKVKEVAGGCQVVSFGPGYKAYEVTWTSPMTNVSKTELLFQKFGKTGAEQHVEFKVLPRADVPNPPEIPKSKKHGLFAVPYNDAEGSGSQERFTFQMVGSPVFIIGWTLLCEREGGSQNEPSIQLQDEQNCILSDHLSIRLDTSRPAKWTSQVTFVYQISYNFPDLNLKPGAGDGVLTQARGLVPPSV</sequence>
<evidence type="ECO:0000313" key="3">
    <source>
        <dbReference type="Proteomes" id="UP001465976"/>
    </source>
</evidence>
<organism evidence="2 3">
    <name type="scientific">Marasmius crinis-equi</name>
    <dbReference type="NCBI Taxonomy" id="585013"/>
    <lineage>
        <taxon>Eukaryota</taxon>
        <taxon>Fungi</taxon>
        <taxon>Dikarya</taxon>
        <taxon>Basidiomycota</taxon>
        <taxon>Agaricomycotina</taxon>
        <taxon>Agaricomycetes</taxon>
        <taxon>Agaricomycetidae</taxon>
        <taxon>Agaricales</taxon>
        <taxon>Marasmiineae</taxon>
        <taxon>Marasmiaceae</taxon>
        <taxon>Marasmius</taxon>
    </lineage>
</organism>
<name>A0ABR3FJ31_9AGAR</name>
<dbReference type="Proteomes" id="UP001465976">
    <property type="component" value="Unassembled WGS sequence"/>
</dbReference>
<feature type="compositionally biased region" description="Basic and acidic residues" evidence="1">
    <location>
        <begin position="73"/>
        <end position="90"/>
    </location>
</feature>
<dbReference type="EMBL" id="JBAHYK010000311">
    <property type="protein sequence ID" value="KAL0575372.1"/>
    <property type="molecule type" value="Genomic_DNA"/>
</dbReference>
<keyword evidence="3" id="KW-1185">Reference proteome</keyword>
<proteinExistence type="predicted"/>
<evidence type="ECO:0000313" key="2">
    <source>
        <dbReference type="EMBL" id="KAL0575372.1"/>
    </source>
</evidence>
<feature type="compositionally biased region" description="Basic and acidic residues" evidence="1">
    <location>
        <begin position="20"/>
        <end position="39"/>
    </location>
</feature>
<feature type="compositionally biased region" description="Gly residues" evidence="1">
    <location>
        <begin position="43"/>
        <end position="55"/>
    </location>
</feature>
<reference evidence="2 3" key="1">
    <citation type="submission" date="2024-02" db="EMBL/GenBank/DDBJ databases">
        <title>A draft genome for the cacao thread blight pathogen Marasmius crinis-equi.</title>
        <authorList>
            <person name="Cohen S.P."/>
            <person name="Baruah I.K."/>
            <person name="Amoako-Attah I."/>
            <person name="Bukari Y."/>
            <person name="Meinhardt L.W."/>
            <person name="Bailey B.A."/>
        </authorList>
    </citation>
    <scope>NUCLEOTIDE SEQUENCE [LARGE SCALE GENOMIC DNA]</scope>
    <source>
        <strain evidence="2 3">GH-76</strain>
    </source>
</reference>